<keyword evidence="1" id="KW-0413">Isomerase</keyword>
<dbReference type="RefSeq" id="WP_182551675.1">
    <property type="nucleotide sequence ID" value="NZ_JACGXN010000011.1"/>
</dbReference>
<dbReference type="Gene3D" id="2.70.98.10">
    <property type="match status" value="1"/>
</dbReference>
<dbReference type="GO" id="GO:0004034">
    <property type="term" value="F:aldose 1-epimerase activity"/>
    <property type="evidence" value="ECO:0007669"/>
    <property type="project" value="UniProtKB-EC"/>
</dbReference>
<dbReference type="GO" id="GO:0030246">
    <property type="term" value="F:carbohydrate binding"/>
    <property type="evidence" value="ECO:0007669"/>
    <property type="project" value="InterPro"/>
</dbReference>
<sequence>MLSGKQSVPVDFLILHNVHMAVRVATKGGAVVDGKTSDNRFFLRPYAGTQQEFMVQRAACFPLVPVGNRVAGNGFHFAGKRRSLVPNTQESLYLHGDGWLGDWDVLEVSAEAVAMEFSRKADENSPYDYRATQTIRLDGTTLDMHLSIVNNGDEILPFGIGFHPFFPRTPGTTLEAAASSWWTETPSHLPHARRPLPADMVFARSTSIPTSWINNAFEGWDGRAIIKWPEHNLSLRLKATEIFSRFMLFAPYSDQSFFCFEPMSHTPNALASVETDPMGLKLLAPGEKISGGLSLTVIDGSEEL</sequence>
<dbReference type="SUPFAM" id="SSF74650">
    <property type="entry name" value="Galactose mutarotase-like"/>
    <property type="match status" value="1"/>
</dbReference>
<organism evidence="1 2">
    <name type="scientific">Phyllobacterium myrsinacearum</name>
    <dbReference type="NCBI Taxonomy" id="28101"/>
    <lineage>
        <taxon>Bacteria</taxon>
        <taxon>Pseudomonadati</taxon>
        <taxon>Pseudomonadota</taxon>
        <taxon>Alphaproteobacteria</taxon>
        <taxon>Hyphomicrobiales</taxon>
        <taxon>Phyllobacteriaceae</taxon>
        <taxon>Phyllobacterium</taxon>
    </lineage>
</organism>
<dbReference type="InterPro" id="IPR008183">
    <property type="entry name" value="Aldose_1/G6P_1-epimerase"/>
</dbReference>
<dbReference type="InterPro" id="IPR011013">
    <property type="entry name" value="Gal_mutarotase_sf_dom"/>
</dbReference>
<gene>
    <name evidence="1" type="ORF">FHW16_004783</name>
</gene>
<dbReference type="Proteomes" id="UP000549052">
    <property type="component" value="Unassembled WGS sequence"/>
</dbReference>
<dbReference type="AlphaFoldDB" id="A0A839ES81"/>
<reference evidence="1 2" key="1">
    <citation type="submission" date="2020-07" db="EMBL/GenBank/DDBJ databases">
        <title>Genomic Encyclopedia of Type Strains, Phase IV (KMG-V): Genome sequencing to study the core and pangenomes of soil and plant-associated prokaryotes.</title>
        <authorList>
            <person name="Whitman W."/>
        </authorList>
    </citation>
    <scope>NUCLEOTIDE SEQUENCE [LARGE SCALE GENOMIC DNA]</scope>
    <source>
        <strain evidence="1 2">AN3</strain>
    </source>
</reference>
<evidence type="ECO:0000313" key="1">
    <source>
        <dbReference type="EMBL" id="MBA8881048.1"/>
    </source>
</evidence>
<dbReference type="CDD" id="cd09021">
    <property type="entry name" value="Aldose_epim_Ec_YphB"/>
    <property type="match status" value="1"/>
</dbReference>
<dbReference type="EC" id="5.1.3.3" evidence="1"/>
<dbReference type="Pfam" id="PF01263">
    <property type="entry name" value="Aldose_epim"/>
    <property type="match status" value="1"/>
</dbReference>
<proteinExistence type="predicted"/>
<comment type="caution">
    <text evidence="1">The sequence shown here is derived from an EMBL/GenBank/DDBJ whole genome shotgun (WGS) entry which is preliminary data.</text>
</comment>
<protein>
    <submittedName>
        <fullName evidence="1">Aldose 1-epimerase</fullName>
        <ecNumber evidence="1">5.1.3.3</ecNumber>
    </submittedName>
</protein>
<dbReference type="GO" id="GO:0005975">
    <property type="term" value="P:carbohydrate metabolic process"/>
    <property type="evidence" value="ECO:0007669"/>
    <property type="project" value="InterPro"/>
</dbReference>
<name>A0A839ES81_9HYPH</name>
<keyword evidence="2" id="KW-1185">Reference proteome</keyword>
<dbReference type="InterPro" id="IPR014718">
    <property type="entry name" value="GH-type_carb-bd"/>
</dbReference>
<dbReference type="EMBL" id="JACGXN010000011">
    <property type="protein sequence ID" value="MBA8881048.1"/>
    <property type="molecule type" value="Genomic_DNA"/>
</dbReference>
<evidence type="ECO:0000313" key="2">
    <source>
        <dbReference type="Proteomes" id="UP000549052"/>
    </source>
</evidence>
<accession>A0A839ES81</accession>